<reference evidence="3" key="1">
    <citation type="submission" date="2019-07" db="EMBL/GenBank/DDBJ databases">
        <title>Chitinimonas sp. nov., isolated from Ny-Alesund, arctica soil.</title>
        <authorList>
            <person name="Xu Q."/>
            <person name="Peng F."/>
        </authorList>
    </citation>
    <scope>NUCLEOTIDE SEQUENCE [LARGE SCALE GENOMIC DNA]</scope>
    <source>
        <strain evidence="3">R3-44</strain>
    </source>
</reference>
<dbReference type="SUPFAM" id="SSF52200">
    <property type="entry name" value="Toll/Interleukin receptor TIR domain"/>
    <property type="match status" value="1"/>
</dbReference>
<dbReference type="KEGG" id="cari:FNU76_13045"/>
<dbReference type="OrthoDB" id="7285215at2"/>
<gene>
    <name evidence="2" type="ORF">FNU76_13045</name>
</gene>
<accession>A0A516SGC9</accession>
<dbReference type="Pfam" id="PF13676">
    <property type="entry name" value="TIR_2"/>
    <property type="match status" value="1"/>
</dbReference>
<dbReference type="InterPro" id="IPR035897">
    <property type="entry name" value="Toll_tir_struct_dom_sf"/>
</dbReference>
<keyword evidence="3" id="KW-1185">Reference proteome</keyword>
<evidence type="ECO:0000313" key="2">
    <source>
        <dbReference type="EMBL" id="QDQ27213.1"/>
    </source>
</evidence>
<dbReference type="RefSeq" id="WP_144278606.1">
    <property type="nucleotide sequence ID" value="NZ_CP041730.1"/>
</dbReference>
<proteinExistence type="predicted"/>
<sequence>MEGISFVRESHLVIAEGCYLPRADLLGHIDHFLHHIVFIHPELKQYIPKLLEVDVFVSWDEDKFLLFISSDKRAHLPARGMETTNPILREPNCEFFRNHNAPLDISERDMVKQSFLQMQFTAGFAAAGIFPAGAYTEEATATKQIVGEKIAELIKNWAQARRQAVENSSIFLSHKGINKPLIEKVDRTLRLLSLKTWFDRDDLVAGDTLVRGVDNAFASCAAAVFFISSEFVDAGVIRKEIDRAQHEAAMRSDGFRIIMLVLSQHGGSDEKVPASLKTLVWKTVDDIEIVPHILRALPPHMQGLIRYNPAA</sequence>
<evidence type="ECO:0000313" key="3">
    <source>
        <dbReference type="Proteomes" id="UP000317550"/>
    </source>
</evidence>
<dbReference type="AlphaFoldDB" id="A0A516SGC9"/>
<evidence type="ECO:0000259" key="1">
    <source>
        <dbReference type="PROSITE" id="PS50104"/>
    </source>
</evidence>
<protein>
    <submittedName>
        <fullName evidence="2">TIR domain-containing protein</fullName>
    </submittedName>
</protein>
<feature type="domain" description="TIR" evidence="1">
    <location>
        <begin position="166"/>
        <end position="301"/>
    </location>
</feature>
<dbReference type="Proteomes" id="UP000317550">
    <property type="component" value="Chromosome"/>
</dbReference>
<dbReference type="PROSITE" id="PS50104">
    <property type="entry name" value="TIR"/>
    <property type="match status" value="1"/>
</dbReference>
<dbReference type="EMBL" id="CP041730">
    <property type="protein sequence ID" value="QDQ27213.1"/>
    <property type="molecule type" value="Genomic_DNA"/>
</dbReference>
<name>A0A516SGC9_9NEIS</name>
<dbReference type="InterPro" id="IPR000157">
    <property type="entry name" value="TIR_dom"/>
</dbReference>
<dbReference type="Gene3D" id="3.40.50.10140">
    <property type="entry name" value="Toll/interleukin-1 receptor homology (TIR) domain"/>
    <property type="match status" value="1"/>
</dbReference>
<dbReference type="GO" id="GO:0007165">
    <property type="term" value="P:signal transduction"/>
    <property type="evidence" value="ECO:0007669"/>
    <property type="project" value="InterPro"/>
</dbReference>
<organism evidence="2 3">
    <name type="scientific">Chitinimonas arctica</name>
    <dbReference type="NCBI Taxonomy" id="2594795"/>
    <lineage>
        <taxon>Bacteria</taxon>
        <taxon>Pseudomonadati</taxon>
        <taxon>Pseudomonadota</taxon>
        <taxon>Betaproteobacteria</taxon>
        <taxon>Neisseriales</taxon>
        <taxon>Chitinibacteraceae</taxon>
        <taxon>Chitinimonas</taxon>
    </lineage>
</organism>